<reference evidence="2" key="1">
    <citation type="journal article" date="2012" name="PLoS ONE">
        <title>Gene sets for utilization of primary and secondary nutrition supplies in the distal gut of endangered iberian lynx.</title>
        <authorList>
            <person name="Alcaide M."/>
            <person name="Messina E."/>
            <person name="Richter M."/>
            <person name="Bargiela R."/>
            <person name="Peplies J."/>
            <person name="Huws S.A."/>
            <person name="Newbold C.J."/>
            <person name="Golyshin P.N."/>
            <person name="Simon M.A."/>
            <person name="Lopez G."/>
            <person name="Yakimov M.M."/>
            <person name="Ferrer M."/>
        </authorList>
    </citation>
    <scope>NUCLEOTIDE SEQUENCE</scope>
</reference>
<feature type="region of interest" description="Disordered" evidence="1">
    <location>
        <begin position="17"/>
        <end position="36"/>
    </location>
</feature>
<dbReference type="AlphaFoldDB" id="J9GKC6"/>
<name>J9GKC6_9ZZZZ</name>
<evidence type="ECO:0000256" key="1">
    <source>
        <dbReference type="SAM" id="MobiDB-lite"/>
    </source>
</evidence>
<proteinExistence type="predicted"/>
<dbReference type="EMBL" id="AMCI01000789">
    <property type="protein sequence ID" value="EJX07784.1"/>
    <property type="molecule type" value="Genomic_DNA"/>
</dbReference>
<accession>J9GKC6</accession>
<organism evidence="2">
    <name type="scientific">gut metagenome</name>
    <dbReference type="NCBI Taxonomy" id="749906"/>
    <lineage>
        <taxon>unclassified sequences</taxon>
        <taxon>metagenomes</taxon>
        <taxon>organismal metagenomes</taxon>
    </lineage>
</organism>
<gene>
    <name evidence="2" type="ORF">EVA_04106</name>
</gene>
<protein>
    <submittedName>
        <fullName evidence="2">Uncharacterized protein</fullName>
    </submittedName>
</protein>
<comment type="caution">
    <text evidence="2">The sequence shown here is derived from an EMBL/GenBank/DDBJ whole genome shotgun (WGS) entry which is preliminary data.</text>
</comment>
<sequence length="36" mass="4305">MHKTPAIIVSLKLHRHNPIQHEPASRRNLRQFHPFP</sequence>
<evidence type="ECO:0000313" key="2">
    <source>
        <dbReference type="EMBL" id="EJX07784.1"/>
    </source>
</evidence>